<dbReference type="Proteomes" id="UP000026941">
    <property type="component" value="Unassembled WGS sequence"/>
</dbReference>
<keyword evidence="1" id="KW-0472">Membrane</keyword>
<feature type="transmembrane region" description="Helical" evidence="1">
    <location>
        <begin position="143"/>
        <end position="165"/>
    </location>
</feature>
<feature type="transmembrane region" description="Helical" evidence="1">
    <location>
        <begin position="177"/>
        <end position="195"/>
    </location>
</feature>
<sequence>MIVDNIVGILGLAVVLFASTNIDDIFVLLGFFVDPKFRTRQIVIGQYLGIAALCGVSLLASMISLVIPAAYIGLLGLAPIFLGLKKLWEWRKGSEIDHDPEDHSGASIGHGKIAAVAMVTIANGGDNISIYTPLFATRTMGEIAVIAVVFTVLTTLWLSAAHFLINHPRIGAPIRRYGHRVVPFMLVALGTLILYEAGTIRLLCR</sequence>
<comment type="caution">
    <text evidence="2">The sequence shown here is derived from an EMBL/GenBank/DDBJ whole genome shotgun (WGS) entry which is preliminary data.</text>
</comment>
<keyword evidence="1" id="KW-0812">Transmembrane</keyword>
<evidence type="ECO:0000256" key="1">
    <source>
        <dbReference type="SAM" id="Phobius"/>
    </source>
</evidence>
<gene>
    <name evidence="2" type="primary">cadD</name>
    <name evidence="2" type="ORF">RRH01S_22_00210</name>
</gene>
<evidence type="ECO:0000313" key="2">
    <source>
        <dbReference type="EMBL" id="GAJ96411.1"/>
    </source>
</evidence>
<dbReference type="AlphaFoldDB" id="A0AA87QDK4"/>
<proteinExistence type="predicted"/>
<reference evidence="2 3" key="1">
    <citation type="submission" date="2014-05" db="EMBL/GenBank/DDBJ databases">
        <title>Whole genome shotgun sequence of Rhizobium rhizogenes NBRC 13257.</title>
        <authorList>
            <person name="Katano-Makiyama Y."/>
            <person name="Hosoyama A."/>
            <person name="Hashimoto M."/>
            <person name="Hosoyama Y."/>
            <person name="Noguchi M."/>
            <person name="Tsuchikane K."/>
            <person name="Kimura A."/>
            <person name="Ohji S."/>
            <person name="Ichikawa N."/>
            <person name="Yamazoe A."/>
            <person name="Fujita N."/>
        </authorList>
    </citation>
    <scope>NUCLEOTIDE SEQUENCE [LARGE SCALE GENOMIC DNA]</scope>
    <source>
        <strain evidence="2 3">NBRC 13257</strain>
    </source>
</reference>
<protein>
    <submittedName>
        <fullName evidence="2">Cadmium resistance protein CadD</fullName>
    </submittedName>
</protein>
<accession>A0AA87QDK4</accession>
<feature type="transmembrane region" description="Helical" evidence="1">
    <location>
        <begin position="6"/>
        <end position="32"/>
    </location>
</feature>
<dbReference type="Pfam" id="PF03596">
    <property type="entry name" value="Cad"/>
    <property type="match status" value="1"/>
</dbReference>
<dbReference type="EMBL" id="BAYX01000022">
    <property type="protein sequence ID" value="GAJ96411.1"/>
    <property type="molecule type" value="Genomic_DNA"/>
</dbReference>
<organism evidence="2 3">
    <name type="scientific">Rhizobium rhizogenes NBRC 13257</name>
    <dbReference type="NCBI Taxonomy" id="1220581"/>
    <lineage>
        <taxon>Bacteria</taxon>
        <taxon>Pseudomonadati</taxon>
        <taxon>Pseudomonadota</taxon>
        <taxon>Alphaproteobacteria</taxon>
        <taxon>Hyphomicrobiales</taxon>
        <taxon>Rhizobiaceae</taxon>
        <taxon>Rhizobium/Agrobacterium group</taxon>
        <taxon>Rhizobium</taxon>
    </lineage>
</organism>
<feature type="transmembrane region" description="Helical" evidence="1">
    <location>
        <begin position="69"/>
        <end position="88"/>
    </location>
</feature>
<name>A0AA87QDK4_RHIRH</name>
<evidence type="ECO:0000313" key="3">
    <source>
        <dbReference type="Proteomes" id="UP000026941"/>
    </source>
</evidence>
<keyword evidence="1" id="KW-1133">Transmembrane helix</keyword>
<dbReference type="InterPro" id="IPR004676">
    <property type="entry name" value="Cd-R_transporter"/>
</dbReference>